<dbReference type="Proteomes" id="UP000274756">
    <property type="component" value="Unassembled WGS sequence"/>
</dbReference>
<name>A0A3P7SEI3_DRAME</name>
<organism evidence="1 2">
    <name type="scientific">Dracunculus medinensis</name>
    <name type="common">Guinea worm</name>
    <dbReference type="NCBI Taxonomy" id="318479"/>
    <lineage>
        <taxon>Eukaryota</taxon>
        <taxon>Metazoa</taxon>
        <taxon>Ecdysozoa</taxon>
        <taxon>Nematoda</taxon>
        <taxon>Chromadorea</taxon>
        <taxon>Rhabditida</taxon>
        <taxon>Spirurina</taxon>
        <taxon>Dracunculoidea</taxon>
        <taxon>Dracunculidae</taxon>
        <taxon>Dracunculus</taxon>
    </lineage>
</organism>
<protein>
    <submittedName>
        <fullName evidence="1">Uncharacterized protein</fullName>
    </submittedName>
</protein>
<dbReference type="AlphaFoldDB" id="A0A3P7SEI3"/>
<gene>
    <name evidence="1" type="ORF">DME_LOCUS2675</name>
</gene>
<accession>A0A3P7SEI3</accession>
<reference evidence="1 2" key="1">
    <citation type="submission" date="2018-11" db="EMBL/GenBank/DDBJ databases">
        <authorList>
            <consortium name="Pathogen Informatics"/>
        </authorList>
    </citation>
    <scope>NUCLEOTIDE SEQUENCE [LARGE SCALE GENOMIC DNA]</scope>
</reference>
<dbReference type="OrthoDB" id="5781026at2759"/>
<evidence type="ECO:0000313" key="1">
    <source>
        <dbReference type="EMBL" id="VDN52702.1"/>
    </source>
</evidence>
<evidence type="ECO:0000313" key="2">
    <source>
        <dbReference type="Proteomes" id="UP000274756"/>
    </source>
</evidence>
<keyword evidence="2" id="KW-1185">Reference proteome</keyword>
<sequence>MNIPCTTSVFNHIDHFNYGKYSILDIVEESLDAIQIFTKTSVAPRHTIKKITGIEKKIKGTKVECKLIKPPSPRLSIPHRSAGYDYQLFHGLRRLSERLDEEKLIKILIEVASFFPETAPKSGHEQKKQEESNWKSLNFQSFFILKKTKINEIHHIRIVV</sequence>
<dbReference type="EMBL" id="UYYG01000074">
    <property type="protein sequence ID" value="VDN52702.1"/>
    <property type="molecule type" value="Genomic_DNA"/>
</dbReference>
<proteinExistence type="predicted"/>